<dbReference type="InterPro" id="IPR016123">
    <property type="entry name" value="Mog1/PsbP_a/b/a-sand"/>
</dbReference>
<dbReference type="PANTHER" id="PTHR31407">
    <property type="match status" value="1"/>
</dbReference>
<dbReference type="InterPro" id="IPR002683">
    <property type="entry name" value="PsbP_C"/>
</dbReference>
<evidence type="ECO:0000259" key="1">
    <source>
        <dbReference type="Pfam" id="PF01789"/>
    </source>
</evidence>
<keyword evidence="3" id="KW-1185">Reference proteome</keyword>
<protein>
    <recommendedName>
        <fullName evidence="1">PsbP C-terminal domain-containing protein</fullName>
    </recommendedName>
</protein>
<proteinExistence type="predicted"/>
<dbReference type="PANTHER" id="PTHR31407:SF4">
    <property type="entry name" value="PSBP-LIKE PROTEIN 1, CHLOROPLASTIC"/>
    <property type="match status" value="1"/>
</dbReference>
<dbReference type="Gene3D" id="3.40.1000.10">
    <property type="entry name" value="Mog1/PsbP, alpha/beta/alpha sandwich"/>
    <property type="match status" value="1"/>
</dbReference>
<sequence>MAVLQISSSICSSLDRLCTTSMVYHETVPLRFRSTCGRLQRKNAFGVRASGAEQQNESDMQTRRQVLGGVGVLVASLAFDWSALAAKAPKGYAAVLDNADGYQFFYPFGWQEVAVKGQDVAFKDVIEPLESVSVSIIKTDKDSLQDLGSADQVAKALVERVLASPTQKTQLIEAKERSADGKTYYTFEFLAKAPNYTRHALGTVSIKDGKFYTLTTGANERRWEKMADKLKTVVNSFELLT</sequence>
<gene>
    <name evidence="2" type="ORF">CSSPTR1EN2_LOCUS11269</name>
</gene>
<dbReference type="EMBL" id="OZ019911">
    <property type="protein sequence ID" value="CAK9212503.1"/>
    <property type="molecule type" value="Genomic_DNA"/>
</dbReference>
<evidence type="ECO:0000313" key="3">
    <source>
        <dbReference type="Proteomes" id="UP001497512"/>
    </source>
</evidence>
<feature type="domain" description="PsbP C-terminal" evidence="1">
    <location>
        <begin position="91"/>
        <end position="238"/>
    </location>
</feature>
<dbReference type="NCBIfam" id="NF040946">
    <property type="entry name" value="PSII_PsbP"/>
    <property type="match status" value="1"/>
</dbReference>
<evidence type="ECO:0000313" key="2">
    <source>
        <dbReference type="EMBL" id="CAK9212503.1"/>
    </source>
</evidence>
<reference evidence="2" key="1">
    <citation type="submission" date="2024-02" db="EMBL/GenBank/DDBJ databases">
        <authorList>
            <consortium name="ELIXIR-Norway"/>
            <consortium name="Elixir Norway"/>
        </authorList>
    </citation>
    <scope>NUCLEOTIDE SEQUENCE</scope>
</reference>
<accession>A0ABP0U4G2</accession>
<dbReference type="Pfam" id="PF01789">
    <property type="entry name" value="PsbP"/>
    <property type="match status" value="1"/>
</dbReference>
<dbReference type="Proteomes" id="UP001497512">
    <property type="component" value="Chromosome 19"/>
</dbReference>
<dbReference type="SUPFAM" id="SSF55724">
    <property type="entry name" value="Mog1p/PsbP-like"/>
    <property type="match status" value="1"/>
</dbReference>
<name>A0ABP0U4G2_9BRYO</name>
<organism evidence="2 3">
    <name type="scientific">Sphagnum troendelagicum</name>
    <dbReference type="NCBI Taxonomy" id="128251"/>
    <lineage>
        <taxon>Eukaryota</taxon>
        <taxon>Viridiplantae</taxon>
        <taxon>Streptophyta</taxon>
        <taxon>Embryophyta</taxon>
        <taxon>Bryophyta</taxon>
        <taxon>Sphagnophytina</taxon>
        <taxon>Sphagnopsida</taxon>
        <taxon>Sphagnales</taxon>
        <taxon>Sphagnaceae</taxon>
        <taxon>Sphagnum</taxon>
    </lineage>
</organism>